<accession>A0ABU5NE57</accession>
<reference evidence="1 2" key="1">
    <citation type="submission" date="2023-03" db="EMBL/GenBank/DDBJ databases">
        <title>Host association and intracellularity evolved multiple times independently in the Rickettsiales.</title>
        <authorList>
            <person name="Castelli M."/>
            <person name="Nardi T."/>
            <person name="Gammuto L."/>
            <person name="Bellinzona G."/>
            <person name="Sabaneyeva E."/>
            <person name="Potekhin A."/>
            <person name="Serra V."/>
            <person name="Petroni G."/>
            <person name="Sassera D."/>
        </authorList>
    </citation>
    <scope>NUCLEOTIDE SEQUENCE [LARGE SCALE GENOMIC DNA]</scope>
    <source>
        <strain evidence="1 2">Sr 2-6</strain>
    </source>
</reference>
<sequence length="427" mass="49428">MIALQQEQRVPRPIYKEAQVYYNDFNAERRSKKFTQKAHEFNFICKATNSSIPITRKEQDLLANISNIIKVSPKGLAYLSHAELSNLTGNNKRQNNIMRKNLSHILQSKWKKMTKVDGVVMSKVIIFKHTTDGEMILNNPREYYEKIKAGTLMPISIYKDEKNIIRNRSIKSNFYKNSNLEIENKIPILTQAEKSCWHEAYGKEETRSAVIKHKPLANKRKKVTNEQRQARVYSPKFKQYDKPKSLGDHYPLTTEECLKLQNRSGRDFTLNAMNEILLDMSRKPKLQGHIFVSKARFMAYMATVYRYEGRDTVKTSNSSFKIMARATKAEVIAYTTQTQRDEFMATFEQAAIDFPTSENRFKAKIACTLPPMISYKLLSSIKSISFKNDMLEICLVNQLNIDHHKQAILKEAKAVDCKIDCISVYCS</sequence>
<gene>
    <name evidence="1" type="ORF">Megvenef_01436</name>
</gene>
<name>A0ABU5NE57_9RICK</name>
<comment type="caution">
    <text evidence="1">The sequence shown here is derived from an EMBL/GenBank/DDBJ whole genome shotgun (WGS) entry which is preliminary data.</text>
</comment>
<evidence type="ECO:0000313" key="2">
    <source>
        <dbReference type="Proteomes" id="UP001291687"/>
    </source>
</evidence>
<dbReference type="EMBL" id="JARJFB010000142">
    <property type="protein sequence ID" value="MEA0971457.1"/>
    <property type="molecule type" value="Genomic_DNA"/>
</dbReference>
<organism evidence="1 2">
    <name type="scientific">Candidatus Megaera venefica</name>
    <dbReference type="NCBI Taxonomy" id="2055910"/>
    <lineage>
        <taxon>Bacteria</taxon>
        <taxon>Pseudomonadati</taxon>
        <taxon>Pseudomonadota</taxon>
        <taxon>Alphaproteobacteria</taxon>
        <taxon>Rickettsiales</taxon>
        <taxon>Rickettsiaceae</taxon>
        <taxon>Candidatus Megaera</taxon>
    </lineage>
</organism>
<keyword evidence="2" id="KW-1185">Reference proteome</keyword>
<dbReference type="Proteomes" id="UP001291687">
    <property type="component" value="Unassembled WGS sequence"/>
</dbReference>
<evidence type="ECO:0000313" key="1">
    <source>
        <dbReference type="EMBL" id="MEA0971457.1"/>
    </source>
</evidence>
<proteinExistence type="predicted"/>
<protein>
    <submittedName>
        <fullName evidence="1">Uncharacterized protein</fullName>
    </submittedName>
</protein>